<evidence type="ECO:0000256" key="3">
    <source>
        <dbReference type="ARBA" id="ARBA00012291"/>
    </source>
</evidence>
<dbReference type="GO" id="GO:0005524">
    <property type="term" value="F:ATP binding"/>
    <property type="evidence" value="ECO:0007669"/>
    <property type="project" value="UniProtKB-KW"/>
</dbReference>
<evidence type="ECO:0000259" key="10">
    <source>
        <dbReference type="Pfam" id="PF00117"/>
    </source>
</evidence>
<dbReference type="PROSITE" id="PS51273">
    <property type="entry name" value="GATASE_TYPE_1"/>
    <property type="match status" value="1"/>
</dbReference>
<comment type="caution">
    <text evidence="11">The sequence shown here is derived from an EMBL/GenBank/DDBJ whole genome shotgun (WGS) entry which is preliminary data.</text>
</comment>
<dbReference type="PANTHER" id="PTHR11550:SF0">
    <property type="entry name" value="CTP SYNTHASE-RELATED"/>
    <property type="match status" value="1"/>
</dbReference>
<keyword evidence="7" id="KW-0315">Glutamine amidotransferase</keyword>
<dbReference type="InterPro" id="IPR004468">
    <property type="entry name" value="CTP_synthase"/>
</dbReference>
<dbReference type="EMBL" id="JANTHZ010000004">
    <property type="protein sequence ID" value="MCS0495786.1"/>
    <property type="molecule type" value="Genomic_DNA"/>
</dbReference>
<keyword evidence="12" id="KW-1185">Reference proteome</keyword>
<dbReference type="GO" id="GO:0003883">
    <property type="term" value="F:CTP synthase activity"/>
    <property type="evidence" value="ECO:0007669"/>
    <property type="project" value="UniProtKB-EC"/>
</dbReference>
<keyword evidence="5" id="KW-0547">Nucleotide-binding</keyword>
<dbReference type="GO" id="GO:0005829">
    <property type="term" value="C:cytosol"/>
    <property type="evidence" value="ECO:0007669"/>
    <property type="project" value="TreeGrafter"/>
</dbReference>
<proteinExistence type="inferred from homology"/>
<dbReference type="EC" id="6.3.4.2" evidence="3"/>
<sequence>MTILLVRHDTCLPALDGMVAGEFAAARGARFTALATGGAGHARFDCAQHVLAHGELAPNGLLWAERAGDRPVGAPVDRGAVARIPGTVVVPINPHLAAHRDAEARILATAARAGRAVETLDVRELDDRLELLTTGGEIVAAWRRNGFGRPLPLDATLPAPEGRALRVLIVGDEALQREVYPAPLAALGDAAEALGLDLTPVFADPRAEPAPVWDRLLAGVDGLLLPGGSDMEQVEGQIAAARAAIRRDMPTAGLCLGMQTMASAVAQELCGMNDANLEEADPGAQTKTFVRLHDELGRPAHRLGLLASRLEPGSRLAALAGGAERLDVHYNHRFVLDPALEGPLAAAGLAIGARQAERAFADAIELPALRFFVGMQGHPELASRRGRPHPLLAGLLAAMASR</sequence>
<evidence type="ECO:0000256" key="6">
    <source>
        <dbReference type="ARBA" id="ARBA00022840"/>
    </source>
</evidence>
<dbReference type="Pfam" id="PF00117">
    <property type="entry name" value="GATase"/>
    <property type="match status" value="1"/>
</dbReference>
<dbReference type="Proteomes" id="UP001151088">
    <property type="component" value="Unassembled WGS sequence"/>
</dbReference>
<evidence type="ECO:0000256" key="4">
    <source>
        <dbReference type="ARBA" id="ARBA00022598"/>
    </source>
</evidence>
<evidence type="ECO:0000256" key="5">
    <source>
        <dbReference type="ARBA" id="ARBA00022741"/>
    </source>
</evidence>
<dbReference type="GO" id="GO:0006241">
    <property type="term" value="P:CTP biosynthetic process"/>
    <property type="evidence" value="ECO:0007669"/>
    <property type="project" value="TreeGrafter"/>
</dbReference>
<protein>
    <recommendedName>
        <fullName evidence="3">CTP synthase (glutamine hydrolyzing)</fullName>
        <ecNumber evidence="3">6.3.4.2</ecNumber>
    </recommendedName>
</protein>
<keyword evidence="4" id="KW-0436">Ligase</keyword>
<dbReference type="GO" id="GO:0016787">
    <property type="term" value="F:hydrolase activity"/>
    <property type="evidence" value="ECO:0007669"/>
    <property type="project" value="UniProtKB-KW"/>
</dbReference>
<evidence type="ECO:0000256" key="2">
    <source>
        <dbReference type="ARBA" id="ARBA00007533"/>
    </source>
</evidence>
<comment type="pathway">
    <text evidence="1">Pyrimidine metabolism; CTP biosynthesis via de novo pathway; CTP from UDP: step 2/2.</text>
</comment>
<evidence type="ECO:0000313" key="11">
    <source>
        <dbReference type="EMBL" id="MCS0495786.1"/>
    </source>
</evidence>
<dbReference type="Gene3D" id="3.40.50.880">
    <property type="match status" value="1"/>
</dbReference>
<gene>
    <name evidence="11" type="ORF">NVS89_11800</name>
</gene>
<accession>A0A9X2T494</accession>
<comment type="catalytic activity">
    <reaction evidence="9">
        <text>UTP + L-glutamine + ATP + H2O = CTP + L-glutamate + ADP + phosphate + 2 H(+)</text>
        <dbReference type="Rhea" id="RHEA:26426"/>
        <dbReference type="ChEBI" id="CHEBI:15377"/>
        <dbReference type="ChEBI" id="CHEBI:15378"/>
        <dbReference type="ChEBI" id="CHEBI:29985"/>
        <dbReference type="ChEBI" id="CHEBI:30616"/>
        <dbReference type="ChEBI" id="CHEBI:37563"/>
        <dbReference type="ChEBI" id="CHEBI:43474"/>
        <dbReference type="ChEBI" id="CHEBI:46398"/>
        <dbReference type="ChEBI" id="CHEBI:58359"/>
        <dbReference type="ChEBI" id="CHEBI:456216"/>
        <dbReference type="EC" id="6.3.4.2"/>
    </reaction>
</comment>
<keyword evidence="8" id="KW-0665">Pyrimidine biosynthesis</keyword>
<dbReference type="GO" id="GO:0042802">
    <property type="term" value="F:identical protein binding"/>
    <property type="evidence" value="ECO:0007669"/>
    <property type="project" value="TreeGrafter"/>
</dbReference>
<dbReference type="SUPFAM" id="SSF52317">
    <property type="entry name" value="Class I glutamine amidotransferase-like"/>
    <property type="match status" value="1"/>
</dbReference>
<keyword evidence="6" id="KW-0067">ATP-binding</keyword>
<reference evidence="11" key="1">
    <citation type="submission" date="2022-08" db="EMBL/GenBank/DDBJ databases">
        <authorList>
            <person name="Li F."/>
        </authorList>
    </citation>
    <scope>NUCLEOTIDE SEQUENCE</scope>
    <source>
        <strain evidence="11">MQZ15Z-1</strain>
    </source>
</reference>
<feature type="domain" description="Glutamine amidotransferase" evidence="10">
    <location>
        <begin position="216"/>
        <end position="393"/>
    </location>
</feature>
<evidence type="ECO:0000256" key="7">
    <source>
        <dbReference type="ARBA" id="ARBA00022962"/>
    </source>
</evidence>
<evidence type="ECO:0000313" key="12">
    <source>
        <dbReference type="Proteomes" id="UP001151088"/>
    </source>
</evidence>
<keyword evidence="11" id="KW-0378">Hydrolase</keyword>
<dbReference type="InterPro" id="IPR029062">
    <property type="entry name" value="Class_I_gatase-like"/>
</dbReference>
<evidence type="ECO:0000256" key="1">
    <source>
        <dbReference type="ARBA" id="ARBA00005171"/>
    </source>
</evidence>
<dbReference type="RefSeq" id="WP_258732948.1">
    <property type="nucleotide sequence ID" value="NZ_JANTHZ010000004.1"/>
</dbReference>
<organism evidence="11 12">
    <name type="scientific">Ancylobacter mangrovi</name>
    <dbReference type="NCBI Taxonomy" id="2972472"/>
    <lineage>
        <taxon>Bacteria</taxon>
        <taxon>Pseudomonadati</taxon>
        <taxon>Pseudomonadota</taxon>
        <taxon>Alphaproteobacteria</taxon>
        <taxon>Hyphomicrobiales</taxon>
        <taxon>Xanthobacteraceae</taxon>
        <taxon>Ancylobacter</taxon>
    </lineage>
</organism>
<evidence type="ECO:0000256" key="8">
    <source>
        <dbReference type="ARBA" id="ARBA00022975"/>
    </source>
</evidence>
<dbReference type="AlphaFoldDB" id="A0A9X2T494"/>
<evidence type="ECO:0000256" key="9">
    <source>
        <dbReference type="ARBA" id="ARBA00047781"/>
    </source>
</evidence>
<comment type="similarity">
    <text evidence="2">Belongs to the CTP synthase family.</text>
</comment>
<dbReference type="GO" id="GO:0019856">
    <property type="term" value="P:pyrimidine nucleobase biosynthetic process"/>
    <property type="evidence" value="ECO:0007669"/>
    <property type="project" value="TreeGrafter"/>
</dbReference>
<dbReference type="PANTHER" id="PTHR11550">
    <property type="entry name" value="CTP SYNTHASE"/>
    <property type="match status" value="1"/>
</dbReference>
<name>A0A9X2T494_9HYPH</name>
<dbReference type="InterPro" id="IPR017926">
    <property type="entry name" value="GATASE"/>
</dbReference>